<keyword evidence="2" id="KW-1185">Reference proteome</keyword>
<sequence length="1203" mass="130182">MRRLLTVCEPASTIVTKTLLGSSSLLMIPEGRCASHVMGDDPSLQLLYGIPQLHFHGHAARTISSTPQETAAGSVVADAVYSGSLTPKYTQELVRRQCFLYLRRVSSSNVELGKPSSHEAVPLSLDEAKSIVAALESSGTSALDRRLVGAVDMLVLCTCSTNLTALVERILMLAVQLLRDVHVSNKLPQVVMGRLLSIVVASVAVAPKDSNSMTSNQLHHLVQQLRISTTDTATSLTWLRIAAQGTVDAPLDESSACIAPLLASYELSEGSKSATRYCREQILAFTEKLEVESPTLLTSVSWNYTHVCRLAMVAASYARGAATHALPPHRSFPSLEMLMRFWPMLVAHSLPTTTLTQLCSAVAEGSNMVNPIRAWQILREHSTNASPLAASDDAANMAPGTALAINEVLDDILDLASPAEIQTARSIVDPQRRHGIMSGNQKDTWAEALRTLVEHMHTAEAADVPWRDRAPIVLAELNRGRRYDEAVRLFDEYSSLITAADVWSSVAPTASVQKAQPKLHLKAVEGFARAVAKSSRWYRALDVVSALGFCDPREASPATSMTVWRHTAESLRSRWEPALGLLTLLQTHGASKATRDACAPFILEAVSKMQKEKTTWLNALEQVSGLVGPPTSAQHAEAMLRLTAWVQPQDALRLIMEGSNKKPLHHNNGLRPRQLTMMTAASQQFARHGHWAEAMCLAMQAESVKGQGPLWDTVTAALQHHHLRGDDASDAPHGSSLAACMTACVTHQPTRFVLRGLLRASENHGWLDPLAETMPATAPSLAQQEYGAWAALLRHAQHANWAAVRSMLPLVLTDTYLVRAACSAPWMAIAATFGDDSRGGRYQRRQVAAVKFVWTTETLRSLQVTCGGSLSMFAQRVLQIAPQQVLAKDARESSPAVGKHMFLLPLRTGGNDTGGGEEPSLHGDVADHFQSRMLIVGACSGCVVASKPPGWSHETFCSAVQRQFHHQGLSSLYKIQPLTQGLVVFAPVGSPTVHYHLTMFLLLGLRKIVVDAVPLLKTTAYSKYNARVVHALPEGILVPSSEVVIVEVQCSSNAAHGPAGSFYDLTMDFALEGWGFVGDAANEKDETHMDEELQGGRRSASSLSTETGLEGRSLFLLREIVVVIPDGAQVGGSAPLSTPQTSLDSATSEVVDLATSRTKKLQVDIPIPHWWTELGLIVPVDASTSVSNAEDEFNMDGDVLTGF</sequence>
<gene>
    <name evidence="1" type="ORF">BSAL_58775</name>
</gene>
<reference evidence="2" key="1">
    <citation type="submission" date="2015-09" db="EMBL/GenBank/DDBJ databases">
        <authorList>
            <consortium name="Pathogen Informatics"/>
        </authorList>
    </citation>
    <scope>NUCLEOTIDE SEQUENCE [LARGE SCALE GENOMIC DNA]</scope>
    <source>
        <strain evidence="2">Lake Konstanz</strain>
    </source>
</reference>
<dbReference type="Proteomes" id="UP000051952">
    <property type="component" value="Unassembled WGS sequence"/>
</dbReference>
<evidence type="ECO:0000313" key="2">
    <source>
        <dbReference type="Proteomes" id="UP000051952"/>
    </source>
</evidence>
<accession>A0A0S4KJW2</accession>
<dbReference type="EMBL" id="CYKH01000236">
    <property type="protein sequence ID" value="CUI12363.1"/>
    <property type="molecule type" value="Genomic_DNA"/>
</dbReference>
<name>A0A0S4KJW2_BODSA</name>
<evidence type="ECO:0000313" key="1">
    <source>
        <dbReference type="EMBL" id="CUI12363.1"/>
    </source>
</evidence>
<protein>
    <submittedName>
        <fullName evidence="1">Uncharacterized protein</fullName>
    </submittedName>
</protein>
<dbReference type="AlphaFoldDB" id="A0A0S4KJW2"/>
<proteinExistence type="predicted"/>
<organism evidence="1 2">
    <name type="scientific">Bodo saltans</name>
    <name type="common">Flagellated protozoan</name>
    <dbReference type="NCBI Taxonomy" id="75058"/>
    <lineage>
        <taxon>Eukaryota</taxon>
        <taxon>Discoba</taxon>
        <taxon>Euglenozoa</taxon>
        <taxon>Kinetoplastea</taxon>
        <taxon>Metakinetoplastina</taxon>
        <taxon>Eubodonida</taxon>
        <taxon>Bodonidae</taxon>
        <taxon>Bodo</taxon>
    </lineage>
</organism>
<dbReference type="VEuPathDB" id="TriTrypDB:BSAL_58775"/>